<reference evidence="2 3" key="1">
    <citation type="submission" date="2021-04" db="EMBL/GenBank/DDBJ databases">
        <authorList>
            <person name="Huq M.A."/>
        </authorList>
    </citation>
    <scope>NUCLEOTIDE SEQUENCE [LARGE SCALE GENOMIC DNA]</scope>
    <source>
        <strain evidence="2 3">MAH-13</strain>
    </source>
</reference>
<evidence type="ECO:0000256" key="1">
    <source>
        <dbReference type="SAM" id="SignalP"/>
    </source>
</evidence>
<proteinExistence type="predicted"/>
<organism evidence="2 3">
    <name type="scientific">Frateuria flava</name>
    <dbReference type="NCBI Taxonomy" id="2821489"/>
    <lineage>
        <taxon>Bacteria</taxon>
        <taxon>Pseudomonadati</taxon>
        <taxon>Pseudomonadota</taxon>
        <taxon>Gammaproteobacteria</taxon>
        <taxon>Lysobacterales</taxon>
        <taxon>Rhodanobacteraceae</taxon>
        <taxon>Frateuria</taxon>
    </lineage>
</organism>
<evidence type="ECO:0000313" key="3">
    <source>
        <dbReference type="Proteomes" id="UP000823790"/>
    </source>
</evidence>
<protein>
    <recommendedName>
        <fullName evidence="4">TonB C-terminal domain-containing protein</fullName>
    </recommendedName>
</protein>
<evidence type="ECO:0000313" key="2">
    <source>
        <dbReference type="EMBL" id="MBP1474197.1"/>
    </source>
</evidence>
<comment type="caution">
    <text evidence="2">The sequence shown here is derived from an EMBL/GenBank/DDBJ whole genome shotgun (WGS) entry which is preliminary data.</text>
</comment>
<dbReference type="RefSeq" id="WP_209618539.1">
    <property type="nucleotide sequence ID" value="NZ_JAGJRS010000016.1"/>
</dbReference>
<keyword evidence="1" id="KW-0732">Signal</keyword>
<sequence>MRGSLRPLLGVAMLVCGLGTAAAASDSSGYLHSAFQETYARAQIGHATTLGGAYDQSLREGRTADTLAAMFKACVRQHPQPAAAEYLLVGFVLQDGRMVNTQVAPADELGICFARAVAGLAFPPPPARYVPCAVALRFDGRTLQQLSAFPSAEAPPPPPAW</sequence>
<feature type="chain" id="PRO_5046385695" description="TonB C-terminal domain-containing protein" evidence="1">
    <location>
        <begin position="24"/>
        <end position="161"/>
    </location>
</feature>
<dbReference type="Proteomes" id="UP000823790">
    <property type="component" value="Unassembled WGS sequence"/>
</dbReference>
<evidence type="ECO:0008006" key="4">
    <source>
        <dbReference type="Google" id="ProtNLM"/>
    </source>
</evidence>
<accession>A0ABS4DMD6</accession>
<name>A0ABS4DMD6_9GAMM</name>
<dbReference type="EMBL" id="JAGJRS010000016">
    <property type="protein sequence ID" value="MBP1474197.1"/>
    <property type="molecule type" value="Genomic_DNA"/>
</dbReference>
<keyword evidence="3" id="KW-1185">Reference proteome</keyword>
<feature type="signal peptide" evidence="1">
    <location>
        <begin position="1"/>
        <end position="23"/>
    </location>
</feature>
<gene>
    <name evidence="2" type="ORF">J7I44_07795</name>
</gene>